<keyword evidence="8" id="KW-1185">Reference proteome</keyword>
<evidence type="ECO:0000256" key="3">
    <source>
        <dbReference type="ARBA" id="ARBA00023125"/>
    </source>
</evidence>
<dbReference type="CDD" id="cd05466">
    <property type="entry name" value="PBP2_LTTR_substrate"/>
    <property type="match status" value="1"/>
</dbReference>
<organism evidence="7 8">
    <name type="scientific">Ramlibacter monticola</name>
    <dbReference type="NCBI Taxonomy" id="1926872"/>
    <lineage>
        <taxon>Bacteria</taxon>
        <taxon>Pseudomonadati</taxon>
        <taxon>Pseudomonadota</taxon>
        <taxon>Betaproteobacteria</taxon>
        <taxon>Burkholderiales</taxon>
        <taxon>Comamonadaceae</taxon>
        <taxon>Ramlibacter</taxon>
    </lineage>
</organism>
<dbReference type="PANTHER" id="PTHR30293">
    <property type="entry name" value="TRANSCRIPTIONAL REGULATORY PROTEIN NAC-RELATED"/>
    <property type="match status" value="1"/>
</dbReference>
<dbReference type="Pfam" id="PF03466">
    <property type="entry name" value="LysR_substrate"/>
    <property type="match status" value="1"/>
</dbReference>
<reference evidence="7 8" key="1">
    <citation type="journal article" date="2017" name="Int. J. Syst. Evol. Microbiol.">
        <title>Ramlibacter monticola sp. nov., isolated from forest soil.</title>
        <authorList>
            <person name="Chaudhary D.K."/>
            <person name="Kim J."/>
        </authorList>
    </citation>
    <scope>NUCLEOTIDE SEQUENCE [LARGE SCALE GENOMIC DNA]</scope>
    <source>
        <strain evidence="7 8">KACC 19175</strain>
    </source>
</reference>
<evidence type="ECO:0000256" key="2">
    <source>
        <dbReference type="ARBA" id="ARBA00023015"/>
    </source>
</evidence>
<dbReference type="PROSITE" id="PS50931">
    <property type="entry name" value="HTH_LYSR"/>
    <property type="match status" value="1"/>
</dbReference>
<evidence type="ECO:0000313" key="7">
    <source>
        <dbReference type="EMBL" id="MBL0392545.1"/>
    </source>
</evidence>
<dbReference type="InterPro" id="IPR005119">
    <property type="entry name" value="LysR_subst-bd"/>
</dbReference>
<dbReference type="Proteomes" id="UP000599109">
    <property type="component" value="Unassembled WGS sequence"/>
</dbReference>
<dbReference type="Gene3D" id="3.40.190.290">
    <property type="match status" value="1"/>
</dbReference>
<dbReference type="Gene3D" id="1.10.10.10">
    <property type="entry name" value="Winged helix-like DNA-binding domain superfamily/Winged helix DNA-binding domain"/>
    <property type="match status" value="1"/>
</dbReference>
<dbReference type="GO" id="GO:0003677">
    <property type="term" value="F:DNA binding"/>
    <property type="evidence" value="ECO:0007669"/>
    <property type="project" value="UniProtKB-KW"/>
</dbReference>
<dbReference type="AlphaFoldDB" id="A0A936Z2U2"/>
<evidence type="ECO:0000259" key="6">
    <source>
        <dbReference type="PROSITE" id="PS50931"/>
    </source>
</evidence>
<sequence>MDYRQIQYFVVLYEEGSVTRAANRLNIVQPALSMQVARLEEELGRQLFVRSNRGMVATAHAAQMYARFLPILAEFERARAELLETGGELAGHARIGLPASIAQDVLPAALAEFLERFPRVTVSVTEAYSEALVQGVNSGQLDTAIVNKPRRLALKAEPVLEEEFVLATGPRHARLPDKIALREVARLKLVLPTRQHGLRVALEGFADAAGLQLECALEIDSLPAIAQVVEQGELATLLPRTALRSRLAEGRLRAHRVVRPTLARQLVAVSHPRHPVPPPAASLLEVLVRHLRERGGGGKRA</sequence>
<comment type="similarity">
    <text evidence="1">Belongs to the LysR transcriptional regulatory family.</text>
</comment>
<dbReference type="GO" id="GO:2000142">
    <property type="term" value="P:regulation of DNA-templated transcription initiation"/>
    <property type="evidence" value="ECO:0007669"/>
    <property type="project" value="TreeGrafter"/>
</dbReference>
<accession>A0A936Z2U2</accession>
<dbReference type="SUPFAM" id="SSF46785">
    <property type="entry name" value="Winged helix' DNA-binding domain"/>
    <property type="match status" value="1"/>
</dbReference>
<dbReference type="EMBL" id="JAEQNE010000003">
    <property type="protein sequence ID" value="MBL0392545.1"/>
    <property type="molecule type" value="Genomic_DNA"/>
</dbReference>
<name>A0A936Z2U2_9BURK</name>
<keyword evidence="5" id="KW-0804">Transcription</keyword>
<keyword evidence="3" id="KW-0238">DNA-binding</keyword>
<dbReference type="InterPro" id="IPR036388">
    <property type="entry name" value="WH-like_DNA-bd_sf"/>
</dbReference>
<evidence type="ECO:0000256" key="1">
    <source>
        <dbReference type="ARBA" id="ARBA00009437"/>
    </source>
</evidence>
<dbReference type="FunFam" id="1.10.10.10:FF:000001">
    <property type="entry name" value="LysR family transcriptional regulator"/>
    <property type="match status" value="1"/>
</dbReference>
<proteinExistence type="inferred from homology"/>
<dbReference type="PANTHER" id="PTHR30293:SF0">
    <property type="entry name" value="NITROGEN ASSIMILATION REGULATORY PROTEIN NAC"/>
    <property type="match status" value="1"/>
</dbReference>
<dbReference type="InterPro" id="IPR000847">
    <property type="entry name" value="LysR_HTH_N"/>
</dbReference>
<keyword evidence="4" id="KW-0010">Activator</keyword>
<keyword evidence="2" id="KW-0805">Transcription regulation</keyword>
<dbReference type="GO" id="GO:0003700">
    <property type="term" value="F:DNA-binding transcription factor activity"/>
    <property type="evidence" value="ECO:0007669"/>
    <property type="project" value="InterPro"/>
</dbReference>
<comment type="caution">
    <text evidence="7">The sequence shown here is derived from an EMBL/GenBank/DDBJ whole genome shotgun (WGS) entry which is preliminary data.</text>
</comment>
<evidence type="ECO:0000313" key="8">
    <source>
        <dbReference type="Proteomes" id="UP000599109"/>
    </source>
</evidence>
<dbReference type="Pfam" id="PF00126">
    <property type="entry name" value="HTH_1"/>
    <property type="match status" value="1"/>
</dbReference>
<dbReference type="PRINTS" id="PR00039">
    <property type="entry name" value="HTHLYSR"/>
</dbReference>
<evidence type="ECO:0000256" key="4">
    <source>
        <dbReference type="ARBA" id="ARBA00023159"/>
    </source>
</evidence>
<feature type="domain" description="HTH lysR-type" evidence="6">
    <location>
        <begin position="1"/>
        <end position="58"/>
    </location>
</feature>
<dbReference type="RefSeq" id="WP_201675164.1">
    <property type="nucleotide sequence ID" value="NZ_JAEQNE010000003.1"/>
</dbReference>
<dbReference type="InterPro" id="IPR036390">
    <property type="entry name" value="WH_DNA-bd_sf"/>
</dbReference>
<gene>
    <name evidence="7" type="ORF">JJ685_15500</name>
</gene>
<evidence type="ECO:0000256" key="5">
    <source>
        <dbReference type="ARBA" id="ARBA00023163"/>
    </source>
</evidence>
<protein>
    <submittedName>
        <fullName evidence="7">LysR family transcriptional regulator</fullName>
    </submittedName>
</protein>
<dbReference type="SUPFAM" id="SSF53850">
    <property type="entry name" value="Periplasmic binding protein-like II"/>
    <property type="match status" value="1"/>
</dbReference>